<dbReference type="CDD" id="cd00116">
    <property type="entry name" value="LRR_RI"/>
    <property type="match status" value="1"/>
</dbReference>
<dbReference type="Gene3D" id="3.80.10.10">
    <property type="entry name" value="Ribonuclease Inhibitor"/>
    <property type="match status" value="4"/>
</dbReference>
<evidence type="ECO:0000313" key="2">
    <source>
        <dbReference type="EMBL" id="EEH59501.1"/>
    </source>
</evidence>
<dbReference type="SUPFAM" id="SSF52047">
    <property type="entry name" value="RNI-like"/>
    <property type="match status" value="2"/>
</dbReference>
<dbReference type="InterPro" id="IPR052394">
    <property type="entry name" value="LRR-containing"/>
</dbReference>
<dbReference type="InterPro" id="IPR032675">
    <property type="entry name" value="LRR_dom_sf"/>
</dbReference>
<dbReference type="RefSeq" id="XP_003056125.1">
    <property type="nucleotide sequence ID" value="XM_003056079.1"/>
</dbReference>
<dbReference type="GO" id="GO:0005930">
    <property type="term" value="C:axoneme"/>
    <property type="evidence" value="ECO:0007669"/>
    <property type="project" value="UniProtKB-SubCell"/>
</dbReference>
<gene>
    <name evidence="2" type="ORF">MICPUCDRAFT_70233</name>
</gene>
<name>C1ML73_MICPC</name>
<dbReference type="InterPro" id="IPR001611">
    <property type="entry name" value="Leu-rich_rpt"/>
</dbReference>
<dbReference type="eggNOG" id="KOG4308">
    <property type="taxonomic scope" value="Eukaryota"/>
</dbReference>
<sequence>MKNASLFRYSGKMFCAVRLRAGAGDASVKRKPRLKPWKATVGPGTVFEVSHGWRRVVLAAGPNERDSFEAIVLSEEKRSTEMSAKTEPGAAAGEPLADIDDKEQYVFDEDGVDKRADEINGNDEVPSREPVSEPFPLTPLSRPKTFVLPSQSLQHQQVGSLLFRASSSNYYTSIGIFAIALAAITCVFLRKKRSSVTSTPDTFERSPTPGFDDLNVASTGRAVPTGDNFFSAEMPMFAEPTNGFPALAKPRQISGEFKRVLRDMMGDLRRYSTVDLHGRNLGNEGAAYVSEALAFNDNATCVDFSANGIGDVGVVAICEALKSNHALEMLSLASNNLGDSATIQLAEYLKIDKTITTLNLNSSGIGDKGAAALADMLKVNTTLSALELNNNSIDYEGTCSLAEALVENSTLETLSLSGNYVGRMGASALANGLKMNSGIKGLFLNGNDIGNLGIQPLCRALSERDAKLTDLDVGNNGIGFEAGKFFADYIKQDSDLTHLNLYMNELCDLGATEIANALSDNCAIEVLDIGGNNILDAGAMALAEALKVNKTLRTLELGYNPIGARGAQAMAESVKFHSKVTTLRMGWCKITKDGAWYLADAIKYNEHICTLDLRGNELGDEGCTALAQSLQVVNENLISLDLGYNEIKDNGAFALAQAIKSNANGALQSISVNNNYITKFGEVALTEAVELVQEMNDSRELYIQF</sequence>
<evidence type="ECO:0000256" key="1">
    <source>
        <dbReference type="ARBA" id="ARBA00004430"/>
    </source>
</evidence>
<keyword evidence="3" id="KW-1185">Reference proteome</keyword>
<dbReference type="KEGG" id="mpp:MICPUCDRAFT_70233"/>
<dbReference type="STRING" id="564608.C1ML73"/>
<dbReference type="GeneID" id="9682007"/>
<proteinExistence type="predicted"/>
<protein>
    <submittedName>
        <fullName evidence="2">Leucine rich repeat-containing protein</fullName>
    </submittedName>
</protein>
<comment type="subcellular location">
    <subcellularLocation>
        <location evidence="1">Cytoplasm</location>
        <location evidence="1">Cytoskeleton</location>
        <location evidence="1">Cilium axoneme</location>
    </subcellularLocation>
</comment>
<dbReference type="EMBL" id="GG663736">
    <property type="protein sequence ID" value="EEH59501.1"/>
    <property type="molecule type" value="Genomic_DNA"/>
</dbReference>
<accession>C1ML73</accession>
<dbReference type="PANTHER" id="PTHR24114">
    <property type="entry name" value="LEUCINE RICH REPEAT FAMILY PROTEIN"/>
    <property type="match status" value="1"/>
</dbReference>
<dbReference type="Proteomes" id="UP000001876">
    <property type="component" value="Unassembled WGS sequence"/>
</dbReference>
<dbReference type="OrthoDB" id="341587at2759"/>
<dbReference type="SMART" id="SM00368">
    <property type="entry name" value="LRR_RI"/>
    <property type="match status" value="14"/>
</dbReference>
<organism evidence="3">
    <name type="scientific">Micromonas pusilla (strain CCMP1545)</name>
    <name type="common">Picoplanktonic green alga</name>
    <dbReference type="NCBI Taxonomy" id="564608"/>
    <lineage>
        <taxon>Eukaryota</taxon>
        <taxon>Viridiplantae</taxon>
        <taxon>Chlorophyta</taxon>
        <taxon>Mamiellophyceae</taxon>
        <taxon>Mamiellales</taxon>
        <taxon>Mamiellaceae</taxon>
        <taxon>Micromonas</taxon>
    </lineage>
</organism>
<dbReference type="AlphaFoldDB" id="C1ML73"/>
<dbReference type="Pfam" id="PF13516">
    <property type="entry name" value="LRR_6"/>
    <property type="match status" value="9"/>
</dbReference>
<reference evidence="2 3" key="1">
    <citation type="journal article" date="2009" name="Science">
        <title>Green evolution and dynamic adaptations revealed by genomes of the marine picoeukaryotes Micromonas.</title>
        <authorList>
            <person name="Worden A.Z."/>
            <person name="Lee J.H."/>
            <person name="Mock T."/>
            <person name="Rouze P."/>
            <person name="Simmons M.P."/>
            <person name="Aerts A.L."/>
            <person name="Allen A.E."/>
            <person name="Cuvelier M.L."/>
            <person name="Derelle E."/>
            <person name="Everett M.V."/>
            <person name="Foulon E."/>
            <person name="Grimwood J."/>
            <person name="Gundlach H."/>
            <person name="Henrissat B."/>
            <person name="Napoli C."/>
            <person name="McDonald S.M."/>
            <person name="Parker M.S."/>
            <person name="Rombauts S."/>
            <person name="Salamov A."/>
            <person name="Von Dassow P."/>
            <person name="Badger J.H."/>
            <person name="Coutinho P.M."/>
            <person name="Demir E."/>
            <person name="Dubchak I."/>
            <person name="Gentemann C."/>
            <person name="Eikrem W."/>
            <person name="Gready J.E."/>
            <person name="John U."/>
            <person name="Lanier W."/>
            <person name="Lindquist E.A."/>
            <person name="Lucas S."/>
            <person name="Mayer K.F."/>
            <person name="Moreau H."/>
            <person name="Not F."/>
            <person name="Otillar R."/>
            <person name="Panaud O."/>
            <person name="Pangilinan J."/>
            <person name="Paulsen I."/>
            <person name="Piegu B."/>
            <person name="Poliakov A."/>
            <person name="Robbens S."/>
            <person name="Schmutz J."/>
            <person name="Toulza E."/>
            <person name="Wyss T."/>
            <person name="Zelensky A."/>
            <person name="Zhou K."/>
            <person name="Armbrust E.V."/>
            <person name="Bhattacharya D."/>
            <person name="Goodenough U.W."/>
            <person name="Van de Peer Y."/>
            <person name="Grigoriev I.V."/>
        </authorList>
    </citation>
    <scope>NUCLEOTIDE SEQUENCE [LARGE SCALE GENOMIC DNA]</scope>
    <source>
        <strain evidence="2 3">CCMP1545</strain>
    </source>
</reference>
<evidence type="ECO:0000313" key="3">
    <source>
        <dbReference type="Proteomes" id="UP000001876"/>
    </source>
</evidence>
<dbReference type="PANTHER" id="PTHR24114:SF2">
    <property type="entry name" value="F-BOX DOMAIN-CONTAINING PROTEIN-RELATED"/>
    <property type="match status" value="1"/>
</dbReference>